<accession>A0ACB8DIQ0</accession>
<dbReference type="Proteomes" id="UP000821865">
    <property type="component" value="Chromosome 11"/>
</dbReference>
<proteinExistence type="predicted"/>
<name>A0ACB8DIQ0_DERSI</name>
<reference evidence="1" key="1">
    <citation type="submission" date="2020-05" db="EMBL/GenBank/DDBJ databases">
        <title>Large-scale comparative analyses of tick genomes elucidate their genetic diversity and vector capacities.</title>
        <authorList>
            <person name="Jia N."/>
            <person name="Wang J."/>
            <person name="Shi W."/>
            <person name="Du L."/>
            <person name="Sun Y."/>
            <person name="Zhan W."/>
            <person name="Jiang J."/>
            <person name="Wang Q."/>
            <person name="Zhang B."/>
            <person name="Ji P."/>
            <person name="Sakyi L.B."/>
            <person name="Cui X."/>
            <person name="Yuan T."/>
            <person name="Jiang B."/>
            <person name="Yang W."/>
            <person name="Lam T.T.-Y."/>
            <person name="Chang Q."/>
            <person name="Ding S."/>
            <person name="Wang X."/>
            <person name="Zhu J."/>
            <person name="Ruan X."/>
            <person name="Zhao L."/>
            <person name="Wei J."/>
            <person name="Que T."/>
            <person name="Du C."/>
            <person name="Cheng J."/>
            <person name="Dai P."/>
            <person name="Han X."/>
            <person name="Huang E."/>
            <person name="Gao Y."/>
            <person name="Liu J."/>
            <person name="Shao H."/>
            <person name="Ye R."/>
            <person name="Li L."/>
            <person name="Wei W."/>
            <person name="Wang X."/>
            <person name="Wang C."/>
            <person name="Yang T."/>
            <person name="Huo Q."/>
            <person name="Li W."/>
            <person name="Guo W."/>
            <person name="Chen H."/>
            <person name="Zhou L."/>
            <person name="Ni X."/>
            <person name="Tian J."/>
            <person name="Zhou Y."/>
            <person name="Sheng Y."/>
            <person name="Liu T."/>
            <person name="Pan Y."/>
            <person name="Xia L."/>
            <person name="Li J."/>
            <person name="Zhao F."/>
            <person name="Cao W."/>
        </authorList>
    </citation>
    <scope>NUCLEOTIDE SEQUENCE</scope>
    <source>
        <strain evidence="1">Dsil-2018</strain>
    </source>
</reference>
<protein>
    <submittedName>
        <fullName evidence="1">Uncharacterized protein</fullName>
    </submittedName>
</protein>
<sequence length="246" mass="27858">MLRGQPRPYRRHRSTSQANSRETTLIRDASIPPGHAQESHQSRHASVRAANVLRRRSLWGCNRFVLARVQWKATHVRVQTFDNAVICLSAETSQEMERGERRIGRLTLAFYELAAVEAIQGDLGWSSFETGEARSEAAYKGRLRLMNEAPACVSGTMMCQPDAKGKTTTIIISKRTTFPHPDDALLYCVRPWYKVRSGMSDTLETRSQNFLDVPVVDDRKPWDVCRFQLDTVAKAVIPGTSPDRLR</sequence>
<keyword evidence="2" id="KW-1185">Reference proteome</keyword>
<organism evidence="1 2">
    <name type="scientific">Dermacentor silvarum</name>
    <name type="common">Tick</name>
    <dbReference type="NCBI Taxonomy" id="543639"/>
    <lineage>
        <taxon>Eukaryota</taxon>
        <taxon>Metazoa</taxon>
        <taxon>Ecdysozoa</taxon>
        <taxon>Arthropoda</taxon>
        <taxon>Chelicerata</taxon>
        <taxon>Arachnida</taxon>
        <taxon>Acari</taxon>
        <taxon>Parasitiformes</taxon>
        <taxon>Ixodida</taxon>
        <taxon>Ixodoidea</taxon>
        <taxon>Ixodidae</taxon>
        <taxon>Rhipicephalinae</taxon>
        <taxon>Dermacentor</taxon>
    </lineage>
</organism>
<gene>
    <name evidence="1" type="ORF">HPB49_008040</name>
</gene>
<dbReference type="EMBL" id="CM023480">
    <property type="protein sequence ID" value="KAH7970482.1"/>
    <property type="molecule type" value="Genomic_DNA"/>
</dbReference>
<evidence type="ECO:0000313" key="1">
    <source>
        <dbReference type="EMBL" id="KAH7970482.1"/>
    </source>
</evidence>
<comment type="caution">
    <text evidence="1">The sequence shown here is derived from an EMBL/GenBank/DDBJ whole genome shotgun (WGS) entry which is preliminary data.</text>
</comment>
<evidence type="ECO:0000313" key="2">
    <source>
        <dbReference type="Proteomes" id="UP000821865"/>
    </source>
</evidence>